<reference evidence="2" key="1">
    <citation type="submission" date="2022-12" db="EMBL/GenBank/DDBJ databases">
        <title>Chromosome-level genome assembly of the bean flower thrips Megalurothrips usitatus.</title>
        <authorList>
            <person name="Ma L."/>
            <person name="Liu Q."/>
            <person name="Li H."/>
            <person name="Cai W."/>
        </authorList>
    </citation>
    <scope>NUCLEOTIDE SEQUENCE</scope>
    <source>
        <strain evidence="2">Cailab_2022a</strain>
    </source>
</reference>
<evidence type="ECO:0000313" key="2">
    <source>
        <dbReference type="EMBL" id="KAJ1531795.1"/>
    </source>
</evidence>
<dbReference type="EMBL" id="JAPTSV010000001">
    <property type="protein sequence ID" value="KAJ1531795.1"/>
    <property type="molecule type" value="Genomic_DNA"/>
</dbReference>
<sequence>MSASESDDSREGSASDGDCDGALAATLPDLALLQVFEYVAADSLDDLVSAGQVCSHWRRVAASGELWRRRRLRSHGLATLAFTRVVAFAPRLLALDVCWINQISPEDRVIRKRALLESRCKLSRLTGVLCHRDADWAHGLLGLHAAHLRELEVGTADRDTLRAVGSMRRLRVLRLSGGDPRLGEDPYVFPDPDRSGTYDAGQGLEQLEVRGLPRDTTVSLLRAHRRTLRKLTLNVGTPGPADGAAGWPRTCPDLPQLLQDCKFKNLQELVLTRYAGCYHTVPECSQQRGVVVRILNLHLFQCSDCS</sequence>
<protein>
    <recommendedName>
        <fullName evidence="1">F-box domain-containing protein</fullName>
    </recommendedName>
</protein>
<organism evidence="2 3">
    <name type="scientific">Megalurothrips usitatus</name>
    <name type="common">bean blossom thrips</name>
    <dbReference type="NCBI Taxonomy" id="439358"/>
    <lineage>
        <taxon>Eukaryota</taxon>
        <taxon>Metazoa</taxon>
        <taxon>Ecdysozoa</taxon>
        <taxon>Arthropoda</taxon>
        <taxon>Hexapoda</taxon>
        <taxon>Insecta</taxon>
        <taxon>Pterygota</taxon>
        <taxon>Neoptera</taxon>
        <taxon>Paraneoptera</taxon>
        <taxon>Thysanoptera</taxon>
        <taxon>Terebrantia</taxon>
        <taxon>Thripoidea</taxon>
        <taxon>Thripidae</taxon>
        <taxon>Megalurothrips</taxon>
    </lineage>
</organism>
<dbReference type="InterPro" id="IPR001810">
    <property type="entry name" value="F-box_dom"/>
</dbReference>
<accession>A0AAV7Y4J4</accession>
<name>A0AAV7Y4J4_9NEOP</name>
<dbReference type="Proteomes" id="UP001075354">
    <property type="component" value="Chromosome 1"/>
</dbReference>
<evidence type="ECO:0000259" key="1">
    <source>
        <dbReference type="PROSITE" id="PS50181"/>
    </source>
</evidence>
<comment type="caution">
    <text evidence="2">The sequence shown here is derived from an EMBL/GenBank/DDBJ whole genome shotgun (WGS) entry which is preliminary data.</text>
</comment>
<dbReference type="Gene3D" id="1.20.1280.50">
    <property type="match status" value="1"/>
</dbReference>
<proteinExistence type="predicted"/>
<feature type="domain" description="F-box" evidence="1">
    <location>
        <begin position="21"/>
        <end position="70"/>
    </location>
</feature>
<dbReference type="AlphaFoldDB" id="A0AAV7Y4J4"/>
<gene>
    <name evidence="2" type="ORF">ONE63_000449</name>
</gene>
<dbReference type="InterPro" id="IPR036047">
    <property type="entry name" value="F-box-like_dom_sf"/>
</dbReference>
<evidence type="ECO:0000313" key="3">
    <source>
        <dbReference type="Proteomes" id="UP001075354"/>
    </source>
</evidence>
<keyword evidence="3" id="KW-1185">Reference proteome</keyword>
<dbReference type="Pfam" id="PF12937">
    <property type="entry name" value="F-box-like"/>
    <property type="match status" value="1"/>
</dbReference>
<dbReference type="SUPFAM" id="SSF81383">
    <property type="entry name" value="F-box domain"/>
    <property type="match status" value="1"/>
</dbReference>
<dbReference type="PROSITE" id="PS50181">
    <property type="entry name" value="FBOX"/>
    <property type="match status" value="1"/>
</dbReference>